<reference evidence="1 2" key="1">
    <citation type="journal article" date="2023" name="Science">
        <title>Complex scaffold remodeling in plant triterpene biosynthesis.</title>
        <authorList>
            <person name="De La Pena R."/>
            <person name="Hodgson H."/>
            <person name="Liu J.C."/>
            <person name="Stephenson M.J."/>
            <person name="Martin A.C."/>
            <person name="Owen C."/>
            <person name="Harkess A."/>
            <person name="Leebens-Mack J."/>
            <person name="Jimenez L.E."/>
            <person name="Osbourn A."/>
            <person name="Sattely E.S."/>
        </authorList>
    </citation>
    <scope>NUCLEOTIDE SEQUENCE [LARGE SCALE GENOMIC DNA]</scope>
    <source>
        <strain evidence="2">cv. JPN11</strain>
        <tissue evidence="1">Leaf</tissue>
    </source>
</reference>
<evidence type="ECO:0000313" key="1">
    <source>
        <dbReference type="EMBL" id="KAJ4729429.1"/>
    </source>
</evidence>
<evidence type="ECO:0000313" key="2">
    <source>
        <dbReference type="Proteomes" id="UP001164539"/>
    </source>
</evidence>
<proteinExistence type="predicted"/>
<gene>
    <name evidence="1" type="ORF">OWV82_002211</name>
</gene>
<name>A0ACC1Z1C7_MELAZ</name>
<dbReference type="Proteomes" id="UP001164539">
    <property type="component" value="Chromosome 1"/>
</dbReference>
<protein>
    <submittedName>
        <fullName evidence="1">Transcription termination factor like</fullName>
    </submittedName>
</protein>
<comment type="caution">
    <text evidence="1">The sequence shown here is derived from an EMBL/GenBank/DDBJ whole genome shotgun (WGS) entry which is preliminary data.</text>
</comment>
<accession>A0ACC1Z1C7</accession>
<sequence length="382" mass="43511">MLRSICKTLIPQQRSIEFQISDVRYVQTLPFLNSISKSRDQQSLTVSYLTNSCGLSLEKAISASKVINIERTEKPNSVIQLLTSHGFTKFHIATLVSKHPPILLAHPEKNLKPKFEYFKSVGILGPDLPKFLCSNKHILLCSLNNQIMPTFDFLRRFVQTNENLVYALKQSTRVIGCNIEKKVKPNINTLRAHGVPELHIAKLIMLQPSSLILSAAMFKNVVDVIKEMGFEPTSRLFLLAVRSMSVISKSAWLNKKNILMSFGWSESEFNLAFRKQPMMMLSSGKKIRKLMDFYVNEVGLKPSDIVKCPNLLLVGLEKRIIPRWSVLKVLMSKNLLKKDADIIWALNTMKLDFEKRYITCYMDDPEVTRAYQGVLGSQTSVK</sequence>
<keyword evidence="2" id="KW-1185">Reference proteome</keyword>
<organism evidence="1 2">
    <name type="scientific">Melia azedarach</name>
    <name type="common">Chinaberry tree</name>
    <dbReference type="NCBI Taxonomy" id="155640"/>
    <lineage>
        <taxon>Eukaryota</taxon>
        <taxon>Viridiplantae</taxon>
        <taxon>Streptophyta</taxon>
        <taxon>Embryophyta</taxon>
        <taxon>Tracheophyta</taxon>
        <taxon>Spermatophyta</taxon>
        <taxon>Magnoliopsida</taxon>
        <taxon>eudicotyledons</taxon>
        <taxon>Gunneridae</taxon>
        <taxon>Pentapetalae</taxon>
        <taxon>rosids</taxon>
        <taxon>malvids</taxon>
        <taxon>Sapindales</taxon>
        <taxon>Meliaceae</taxon>
        <taxon>Melia</taxon>
    </lineage>
</organism>
<dbReference type="EMBL" id="CM051394">
    <property type="protein sequence ID" value="KAJ4729429.1"/>
    <property type="molecule type" value="Genomic_DNA"/>
</dbReference>